<reference evidence="1" key="1">
    <citation type="submission" date="2022-06" db="EMBL/GenBank/DDBJ databases">
        <title>Alkalicoccobacillus porphyridii sp. nov., isolated from a marine red alga, Porphyridium purpureum and reclassification of Shouchella plakortidis and Shouchella gibsonii as Alkalicoccobacillus plakortidis comb. nov. and Alkalicoccobacillus gibsonii comb. nov.</title>
        <authorList>
            <person name="Kim K.H."/>
            <person name="Lee J.K."/>
            <person name="Han D.M."/>
            <person name="Baek J.H."/>
            <person name="Jeon C.O."/>
        </authorList>
    </citation>
    <scope>NUCLEOTIDE SEQUENCE</scope>
    <source>
        <strain evidence="1">DSM 19153</strain>
    </source>
</reference>
<evidence type="ECO:0000313" key="2">
    <source>
        <dbReference type="Proteomes" id="UP001203665"/>
    </source>
</evidence>
<evidence type="ECO:0000313" key="1">
    <source>
        <dbReference type="EMBL" id="MCM2675014.1"/>
    </source>
</evidence>
<keyword evidence="2" id="KW-1185">Reference proteome</keyword>
<dbReference type="EMBL" id="JAMQJY010000001">
    <property type="protein sequence ID" value="MCM2675014.1"/>
    <property type="molecule type" value="Genomic_DNA"/>
</dbReference>
<organism evidence="1 2">
    <name type="scientific">Alkalicoccobacillus plakortidis</name>
    <dbReference type="NCBI Taxonomy" id="444060"/>
    <lineage>
        <taxon>Bacteria</taxon>
        <taxon>Bacillati</taxon>
        <taxon>Bacillota</taxon>
        <taxon>Bacilli</taxon>
        <taxon>Bacillales</taxon>
        <taxon>Bacillaceae</taxon>
        <taxon>Alkalicoccobacillus</taxon>
    </lineage>
</organism>
<name>A0ABT0XII9_9BACI</name>
<sequence>MLSLFLLSVLAMFILPVYIKVQQERVVIKQQQEALLILEDYVLDYIHTGNLQELNHSLYNLERTELPDNSTQFCLNWKGASLKNQKSCLYAKK</sequence>
<gene>
    <name evidence="1" type="ORF">NDM98_05550</name>
</gene>
<dbReference type="Proteomes" id="UP001203665">
    <property type="component" value="Unassembled WGS sequence"/>
</dbReference>
<evidence type="ECO:0008006" key="3">
    <source>
        <dbReference type="Google" id="ProtNLM"/>
    </source>
</evidence>
<comment type="caution">
    <text evidence="1">The sequence shown here is derived from an EMBL/GenBank/DDBJ whole genome shotgun (WGS) entry which is preliminary data.</text>
</comment>
<protein>
    <recommendedName>
        <fullName evidence="3">Competence protein ComGE</fullName>
    </recommendedName>
</protein>
<proteinExistence type="predicted"/>
<accession>A0ABT0XII9</accession>